<dbReference type="RefSeq" id="XP_019294584.2">
    <property type="nucleotide sequence ID" value="XM_019439039.2"/>
</dbReference>
<feature type="domain" description="C2H2-type" evidence="9">
    <location>
        <begin position="235"/>
        <end position="261"/>
    </location>
</feature>
<dbReference type="AlphaFoldDB" id="A0A9V1F3A9"/>
<keyword evidence="3" id="KW-0479">Metal-binding</keyword>
<name>A0A9V1F3A9_PANPR</name>
<dbReference type="Pfam" id="PF00096">
    <property type="entry name" value="zf-C2H2"/>
    <property type="match status" value="7"/>
</dbReference>
<proteinExistence type="inferred from homology"/>
<gene>
    <name evidence="12" type="primary">LOC109260666</name>
</gene>
<dbReference type="Proteomes" id="UP001165780">
    <property type="component" value="Unplaced"/>
</dbReference>
<dbReference type="Gene3D" id="6.10.140.140">
    <property type="match status" value="1"/>
</dbReference>
<dbReference type="PANTHER" id="PTHR23235:SF178">
    <property type="entry name" value="C2H2-TYPE DOMAIN-CONTAINING PROTEIN-RELATED"/>
    <property type="match status" value="1"/>
</dbReference>
<dbReference type="GO" id="GO:0000978">
    <property type="term" value="F:RNA polymerase II cis-regulatory region sequence-specific DNA binding"/>
    <property type="evidence" value="ECO:0007669"/>
    <property type="project" value="TreeGrafter"/>
</dbReference>
<organism evidence="11 12">
    <name type="scientific">Panthera pardus</name>
    <name type="common">Leopard</name>
    <name type="synonym">Felis pardus</name>
    <dbReference type="NCBI Taxonomy" id="9691"/>
    <lineage>
        <taxon>Eukaryota</taxon>
        <taxon>Metazoa</taxon>
        <taxon>Chordata</taxon>
        <taxon>Craniata</taxon>
        <taxon>Vertebrata</taxon>
        <taxon>Euteleostomi</taxon>
        <taxon>Mammalia</taxon>
        <taxon>Eutheria</taxon>
        <taxon>Laurasiatheria</taxon>
        <taxon>Carnivora</taxon>
        <taxon>Feliformia</taxon>
        <taxon>Felidae</taxon>
        <taxon>Pantherinae</taxon>
        <taxon>Panthera</taxon>
    </lineage>
</organism>
<dbReference type="PANTHER" id="PTHR23235">
    <property type="entry name" value="KRUEPPEL-LIKE TRANSCRIPTION FACTOR"/>
    <property type="match status" value="1"/>
</dbReference>
<evidence type="ECO:0000256" key="1">
    <source>
        <dbReference type="ARBA" id="ARBA00004123"/>
    </source>
</evidence>
<dbReference type="KEGG" id="ppad:109260666"/>
<accession>A0A9V1F3A9</accession>
<dbReference type="SUPFAM" id="SSF109640">
    <property type="entry name" value="KRAB domain (Kruppel-associated box)"/>
    <property type="match status" value="1"/>
</dbReference>
<dbReference type="GO" id="GO:0000981">
    <property type="term" value="F:DNA-binding transcription factor activity, RNA polymerase II-specific"/>
    <property type="evidence" value="ECO:0007669"/>
    <property type="project" value="TreeGrafter"/>
</dbReference>
<reference evidence="12" key="1">
    <citation type="submission" date="2025-08" db="UniProtKB">
        <authorList>
            <consortium name="RefSeq"/>
        </authorList>
    </citation>
    <scope>IDENTIFICATION</scope>
    <source>
        <tissue evidence="12">Whole blood</tissue>
    </source>
</reference>
<keyword evidence="4" id="KW-0677">Repeat</keyword>
<dbReference type="Gene3D" id="3.30.160.60">
    <property type="entry name" value="Classic Zinc Finger"/>
    <property type="match status" value="7"/>
</dbReference>
<feature type="domain" description="C2H2-type" evidence="9">
    <location>
        <begin position="290"/>
        <end position="317"/>
    </location>
</feature>
<dbReference type="InterPro" id="IPR036236">
    <property type="entry name" value="Znf_C2H2_sf"/>
</dbReference>
<evidence type="ECO:0000259" key="10">
    <source>
        <dbReference type="PROSITE" id="PS50805"/>
    </source>
</evidence>
<dbReference type="SUPFAM" id="SSF57667">
    <property type="entry name" value="beta-beta-alpha zinc fingers"/>
    <property type="match status" value="4"/>
</dbReference>
<evidence type="ECO:0000313" key="11">
    <source>
        <dbReference type="Proteomes" id="UP001165780"/>
    </source>
</evidence>
<dbReference type="InterPro" id="IPR001909">
    <property type="entry name" value="KRAB"/>
</dbReference>
<dbReference type="SMART" id="SM00355">
    <property type="entry name" value="ZnF_C2H2"/>
    <property type="match status" value="7"/>
</dbReference>
<comment type="similarity">
    <text evidence="2">Belongs to the krueppel C2H2-type zinc-finger protein family.</text>
</comment>
<comment type="subcellular location">
    <subcellularLocation>
        <location evidence="1">Nucleus</location>
    </subcellularLocation>
</comment>
<evidence type="ECO:0000256" key="8">
    <source>
        <dbReference type="PROSITE-ProRule" id="PRU00042"/>
    </source>
</evidence>
<evidence type="ECO:0000256" key="7">
    <source>
        <dbReference type="ARBA" id="ARBA00023242"/>
    </source>
</evidence>
<evidence type="ECO:0000259" key="9">
    <source>
        <dbReference type="PROSITE" id="PS50157"/>
    </source>
</evidence>
<feature type="domain" description="C2H2-type" evidence="9">
    <location>
        <begin position="262"/>
        <end position="289"/>
    </location>
</feature>
<dbReference type="GO" id="GO:0005634">
    <property type="term" value="C:nucleus"/>
    <property type="evidence" value="ECO:0007669"/>
    <property type="project" value="UniProtKB-SubCell"/>
</dbReference>
<feature type="domain" description="C2H2-type" evidence="9">
    <location>
        <begin position="179"/>
        <end position="206"/>
    </location>
</feature>
<dbReference type="GO" id="GO:0008270">
    <property type="term" value="F:zinc ion binding"/>
    <property type="evidence" value="ECO:0007669"/>
    <property type="project" value="UniProtKB-KW"/>
</dbReference>
<evidence type="ECO:0000256" key="4">
    <source>
        <dbReference type="ARBA" id="ARBA00022737"/>
    </source>
</evidence>
<feature type="domain" description="C2H2-type" evidence="9">
    <location>
        <begin position="207"/>
        <end position="234"/>
    </location>
</feature>
<evidence type="ECO:0000256" key="5">
    <source>
        <dbReference type="ARBA" id="ARBA00022771"/>
    </source>
</evidence>
<dbReference type="InterPro" id="IPR013087">
    <property type="entry name" value="Znf_C2H2_type"/>
</dbReference>
<sequence>MTKSQGSLAFEDVAVNFTRDEWQLLDSAQKNLYRNVMLENVSSLVSVGFQLIKPDVIFKLEREQPWILGEEVPSQSLSEYWKVDDYKAWHQEIQDRIKKSEQVRETNASGKTFQPSMNLAPLKQKSSKHVSNGNHLKHSLGLFTEAGNRGRRKPGKFNGYEKSFFYTEHGKTHVGAKCYECNDCGKVTGKKSRLIVHRRTHTGEKPFKCGECGKAFSQKSHLVTRQTVHTGEKRYGCECGKALSRKSHLIAHQRAHAGEKPYECSECSKVFSQTSQLIIHQRSHTGERPYACGECGKGFSGKSQLITHKRTHIEEKPNKCNECGKAFGEKSSLRKHQRIHPGEKPYGCSECGKAFSGKSVLLGHEKTHSGEKPYGCKECTEASYIRGLTQERSPMDVALVGKLFPRNHTS</sequence>
<dbReference type="CDD" id="cd07765">
    <property type="entry name" value="KRAB_A-box"/>
    <property type="match status" value="1"/>
</dbReference>
<dbReference type="FunFam" id="3.30.160.60:FF:000128">
    <property type="entry name" value="zinc finger protein 268 isoform X1"/>
    <property type="match status" value="3"/>
</dbReference>
<keyword evidence="5 8" id="KW-0863">Zinc-finger</keyword>
<feature type="domain" description="C2H2-type" evidence="9">
    <location>
        <begin position="318"/>
        <end position="345"/>
    </location>
</feature>
<dbReference type="InterPro" id="IPR036051">
    <property type="entry name" value="KRAB_dom_sf"/>
</dbReference>
<evidence type="ECO:0000256" key="2">
    <source>
        <dbReference type="ARBA" id="ARBA00006991"/>
    </source>
</evidence>
<evidence type="ECO:0000256" key="3">
    <source>
        <dbReference type="ARBA" id="ARBA00022723"/>
    </source>
</evidence>
<dbReference type="PROSITE" id="PS50157">
    <property type="entry name" value="ZINC_FINGER_C2H2_2"/>
    <property type="match status" value="7"/>
</dbReference>
<dbReference type="FunFam" id="3.30.160.60:FF:000295">
    <property type="entry name" value="zinc finger protein 19"/>
    <property type="match status" value="1"/>
</dbReference>
<feature type="domain" description="C2H2-type" evidence="9">
    <location>
        <begin position="346"/>
        <end position="373"/>
    </location>
</feature>
<dbReference type="Pfam" id="PF01352">
    <property type="entry name" value="KRAB"/>
    <property type="match status" value="1"/>
</dbReference>
<dbReference type="SMART" id="SM00349">
    <property type="entry name" value="KRAB"/>
    <property type="match status" value="1"/>
</dbReference>
<evidence type="ECO:0000256" key="6">
    <source>
        <dbReference type="ARBA" id="ARBA00022833"/>
    </source>
</evidence>
<keyword evidence="7" id="KW-0539">Nucleus</keyword>
<keyword evidence="11" id="KW-1185">Reference proteome</keyword>
<dbReference type="PROSITE" id="PS50805">
    <property type="entry name" value="KRAB"/>
    <property type="match status" value="1"/>
</dbReference>
<dbReference type="FunFam" id="3.30.160.60:FF:000478">
    <property type="entry name" value="Zinc finger protein 133"/>
    <property type="match status" value="1"/>
</dbReference>
<dbReference type="GeneID" id="109260666"/>
<dbReference type="FunFam" id="3.30.160.60:FF:002090">
    <property type="entry name" value="Zinc finger protein 473"/>
    <property type="match status" value="2"/>
</dbReference>
<protein>
    <submittedName>
        <fullName evidence="12">Zinc finger protein 84-like</fullName>
    </submittedName>
</protein>
<keyword evidence="6" id="KW-0862">Zinc</keyword>
<feature type="domain" description="KRAB" evidence="10">
    <location>
        <begin position="8"/>
        <end position="78"/>
    </location>
</feature>
<evidence type="ECO:0000313" key="12">
    <source>
        <dbReference type="RefSeq" id="XP_019294584.2"/>
    </source>
</evidence>
<dbReference type="PROSITE" id="PS00028">
    <property type="entry name" value="ZINC_FINGER_C2H2_1"/>
    <property type="match status" value="4"/>
</dbReference>